<dbReference type="PANTHER" id="PTHR40590">
    <property type="entry name" value="CYTOPLASMIC PROTEIN-RELATED"/>
    <property type="match status" value="1"/>
</dbReference>
<proteinExistence type="predicted"/>
<protein>
    <submittedName>
        <fullName evidence="1">TraB/GumN family protein</fullName>
    </submittedName>
</protein>
<dbReference type="InterPro" id="IPR002816">
    <property type="entry name" value="TraB/PrgY/GumN_fam"/>
</dbReference>
<dbReference type="Pfam" id="PF01963">
    <property type="entry name" value="TraB_PrgY_gumN"/>
    <property type="match status" value="1"/>
</dbReference>
<gene>
    <name evidence="1" type="ORF">ABS766_13095</name>
</gene>
<dbReference type="PANTHER" id="PTHR40590:SF1">
    <property type="entry name" value="CYTOPLASMIC PROTEIN"/>
    <property type="match status" value="1"/>
</dbReference>
<evidence type="ECO:0000313" key="2">
    <source>
        <dbReference type="Proteomes" id="UP001629156"/>
    </source>
</evidence>
<dbReference type="Proteomes" id="UP001629156">
    <property type="component" value="Unassembled WGS sequence"/>
</dbReference>
<accession>A0ABW8Z0Y3</accession>
<comment type="caution">
    <text evidence="1">The sequence shown here is derived from an EMBL/GenBank/DDBJ whole genome shotgun (WGS) entry which is preliminary data.</text>
</comment>
<dbReference type="InterPro" id="IPR047111">
    <property type="entry name" value="YbaP-like"/>
</dbReference>
<dbReference type="CDD" id="cd14789">
    <property type="entry name" value="Tiki"/>
    <property type="match status" value="1"/>
</dbReference>
<keyword evidence="2" id="KW-1185">Reference proteome</keyword>
<organism evidence="1 2">
    <name type="scientific">Flavobacterium rhizosphaerae</name>
    <dbReference type="NCBI Taxonomy" id="3163298"/>
    <lineage>
        <taxon>Bacteria</taxon>
        <taxon>Pseudomonadati</taxon>
        <taxon>Bacteroidota</taxon>
        <taxon>Flavobacteriia</taxon>
        <taxon>Flavobacteriales</taxon>
        <taxon>Flavobacteriaceae</taxon>
        <taxon>Flavobacterium</taxon>
    </lineage>
</organism>
<sequence length="1233" mass="141968">MRYIVLLFVLFTTLLTAQEKKYQGLLWEVSGNGLEKNSYLYGSMHVSDKISYHLSDAFFKHLLEADMVANESEPSTWIDVMGLMGNSGGYGYQKLYAQFYLLPATKQDLFSLFYTKNFTLNNLLFRTNEYEKEYQEETYLDMFIYRTGRKYSKTTVGLEDTKQSLLNMMDMDYDAMKPKEENIVAMQRILKNTNYQEALMNYYREKDLDMLDSLTTLASGQAYLKALLYDRNKVFVQSIDSLVKKGSLFAAVGAAHLPGKKGLIELLRAKGYTVKPVADRYTDAGKAKKEMIESYFKKPDFETYTSTDGIITLPVFKGAVIEDGTDIQSPDLTNGGYINVKRLLLNDYLKKDNKPFNHQSLDSLFYENIPGKILEKKFYTKDGYSVYDIKNTTKTGNAQHYRYYITPLEIIMVSMSGERDYVKKFEDVVYNNITLKSPGQNWQAINPEKGVFSAYMPDYTVLYGESVKNPTAGDIALFGYDEAEKANYFVIERTLDDAEIMEDTGFELKRMHYEFYNQLDADTTNTVLYTTKPEAFTSSSKIGSKEIKLKSLIKGPKYYLLGSVGASTEKTQAFFNSFAFAEPVNSNDYRTYADTAAHYTVKVPRKENEALDFQPKMLSNNYNYGSESKNVFKEQFSNREIVLPSGQKINLYYHKYHRYHTIQNVDTIWQTVKNYMTAFNDREEQPEYEELYGTSAEMAGIDNYNNAASRLWNDTMERNRLSIKLTAEKKAHDEKAGFYTFEGLAMADKSNQARKFKALYRNGEVYLLYTLVDRNYTSNPDIETVFGSFTVTENTEKEKLPKDRLQVFIEDANSEHDSIRSSAMASVNQLVVTKENLPQLERFMRSFNFKKDEISTLTRLYDILGDTKEPSVLPFLEQQYKREDTNTIIQFAVLEALTGFETEEAYTKIGELLEYDLPVSDKKFEVANLFAKFKQDTRHSAILFPDILQYYSIPEYQKPIVSFVAQLIEDDVIKPKKLKSYKKMLLTNTRLEIKREKSRLASRESNGNNYYSGSRSGDLSDYMELLYPFRNDKDVKAVFKNIRALDMEDTKLEMATLDIRSGNINETEINALLANPETLFKVLGVLTANRQTSYLKNIADEQIAQSAVLTIAKLNTEKDSLSLISKKTVAFNDKQITFYFYKIEDISDDENDDYMYGYAPTANRLTAIAFINKGERINPLAYKHIGVNRILDDSEIEENINTMIDKTLNANRQRASFGKVSDNNGEMEEYIDF</sequence>
<dbReference type="EMBL" id="JBELPZ010000015">
    <property type="protein sequence ID" value="MFL9845357.1"/>
    <property type="molecule type" value="Genomic_DNA"/>
</dbReference>
<evidence type="ECO:0000313" key="1">
    <source>
        <dbReference type="EMBL" id="MFL9845357.1"/>
    </source>
</evidence>
<dbReference type="RefSeq" id="WP_408085637.1">
    <property type="nucleotide sequence ID" value="NZ_JBELPZ010000015.1"/>
</dbReference>
<name>A0ABW8Z0Y3_9FLAO</name>
<reference evidence="1 2" key="1">
    <citation type="submission" date="2024-06" db="EMBL/GenBank/DDBJ databases">
        <authorList>
            <person name="Kaempfer P."/>
            <person name="Viver T."/>
        </authorList>
    </citation>
    <scope>NUCLEOTIDE SEQUENCE [LARGE SCALE GENOMIC DNA]</scope>
    <source>
        <strain evidence="1 2">ST-119</strain>
    </source>
</reference>